<protein>
    <submittedName>
        <fullName evidence="1">Uncharacterized protein</fullName>
    </submittedName>
</protein>
<accession>A0AAD5WKT6</accession>
<sequence>MEATGPSLRCVEGKVPDTAYSPDAATSDYGIYRSMDHSLRECRFEVFDQVEEACQELLNRSPRRVLRADPEICGSLAGNRG</sequence>
<evidence type="ECO:0000313" key="1">
    <source>
        <dbReference type="EMBL" id="KAJ1374137.1"/>
    </source>
</evidence>
<dbReference type="AlphaFoldDB" id="A0AAD5WKT6"/>
<proteinExistence type="predicted"/>
<keyword evidence="2" id="KW-1185">Reference proteome</keyword>
<comment type="caution">
    <text evidence="1">The sequence shown here is derived from an EMBL/GenBank/DDBJ whole genome shotgun (WGS) entry which is preliminary data.</text>
</comment>
<dbReference type="EMBL" id="JAHQIW010007404">
    <property type="protein sequence ID" value="KAJ1374137.1"/>
    <property type="molecule type" value="Genomic_DNA"/>
</dbReference>
<organism evidence="1 2">
    <name type="scientific">Parelaphostrongylus tenuis</name>
    <name type="common">Meningeal worm</name>
    <dbReference type="NCBI Taxonomy" id="148309"/>
    <lineage>
        <taxon>Eukaryota</taxon>
        <taxon>Metazoa</taxon>
        <taxon>Ecdysozoa</taxon>
        <taxon>Nematoda</taxon>
        <taxon>Chromadorea</taxon>
        <taxon>Rhabditida</taxon>
        <taxon>Rhabditina</taxon>
        <taxon>Rhabditomorpha</taxon>
        <taxon>Strongyloidea</taxon>
        <taxon>Metastrongylidae</taxon>
        <taxon>Parelaphostrongylus</taxon>
    </lineage>
</organism>
<name>A0AAD5WKT6_PARTN</name>
<dbReference type="Proteomes" id="UP001196413">
    <property type="component" value="Unassembled WGS sequence"/>
</dbReference>
<reference evidence="1" key="1">
    <citation type="submission" date="2021-06" db="EMBL/GenBank/DDBJ databases">
        <title>Parelaphostrongylus tenuis whole genome reference sequence.</title>
        <authorList>
            <person name="Garwood T.J."/>
            <person name="Larsen P.A."/>
            <person name="Fountain-Jones N.M."/>
            <person name="Garbe J.R."/>
            <person name="Macchietto M.G."/>
            <person name="Kania S.A."/>
            <person name="Gerhold R.W."/>
            <person name="Richards J.E."/>
            <person name="Wolf T.M."/>
        </authorList>
    </citation>
    <scope>NUCLEOTIDE SEQUENCE</scope>
    <source>
        <strain evidence="1">MNPRO001-30</strain>
        <tissue evidence="1">Meninges</tissue>
    </source>
</reference>
<evidence type="ECO:0000313" key="2">
    <source>
        <dbReference type="Proteomes" id="UP001196413"/>
    </source>
</evidence>
<gene>
    <name evidence="1" type="ORF">KIN20_036755</name>
</gene>